<dbReference type="FunCoup" id="A0A162UPJ5">
    <property type="interactions" value="29"/>
</dbReference>
<proteinExistence type="predicted"/>
<dbReference type="PANTHER" id="PTHR13526:SF8">
    <property type="entry name" value="TRANSCRIPTION FACTOR SPT20 HOMOLOG"/>
    <property type="match status" value="1"/>
</dbReference>
<name>A0A162UPJ5_PHYB8</name>
<dbReference type="EMBL" id="KV440974">
    <property type="protein sequence ID" value="OAD77312.1"/>
    <property type="molecule type" value="Genomic_DNA"/>
</dbReference>
<feature type="compositionally biased region" description="Polar residues" evidence="1">
    <location>
        <begin position="47"/>
        <end position="57"/>
    </location>
</feature>
<dbReference type="VEuPathDB" id="FungiDB:PHYBLDRAFT_164226"/>
<feature type="region of interest" description="Disordered" evidence="1">
    <location>
        <begin position="25"/>
        <end position="61"/>
    </location>
</feature>
<protein>
    <recommendedName>
        <fullName evidence="2">Spt20-like SEP domain-containing protein</fullName>
    </recommendedName>
</protein>
<organism evidence="3 4">
    <name type="scientific">Phycomyces blakesleeanus (strain ATCC 8743b / DSM 1359 / FGSC 10004 / NBRC 33097 / NRRL 1555)</name>
    <dbReference type="NCBI Taxonomy" id="763407"/>
    <lineage>
        <taxon>Eukaryota</taxon>
        <taxon>Fungi</taxon>
        <taxon>Fungi incertae sedis</taxon>
        <taxon>Mucoromycota</taxon>
        <taxon>Mucoromycotina</taxon>
        <taxon>Mucoromycetes</taxon>
        <taxon>Mucorales</taxon>
        <taxon>Phycomycetaceae</taxon>
        <taxon>Phycomyces</taxon>
    </lineage>
</organism>
<dbReference type="RefSeq" id="XP_018295352.1">
    <property type="nucleotide sequence ID" value="XM_018434969.1"/>
</dbReference>
<dbReference type="GO" id="GO:0003712">
    <property type="term" value="F:transcription coregulator activity"/>
    <property type="evidence" value="ECO:0007669"/>
    <property type="project" value="InterPro"/>
</dbReference>
<evidence type="ECO:0000256" key="1">
    <source>
        <dbReference type="SAM" id="MobiDB-lite"/>
    </source>
</evidence>
<feature type="domain" description="Spt20-like SEP" evidence="2">
    <location>
        <begin position="72"/>
        <end position="228"/>
    </location>
</feature>
<dbReference type="InterPro" id="IPR046468">
    <property type="entry name" value="Spt20-like_SEP"/>
</dbReference>
<sequence>MASAKLMAKLHADQSAVAQLAEFHSRQGSSVVGKSASRKAPIARPVSQPQSTEPTQRLSRRDEKDLIQRHANEPPSLVLHLYPTYFKFEHEDGFFSYKSQFKILIDFLSSIKNKQLPADLMDVFDEASCRYYEGCLIVEIHDHRSPKKFHTNGQNGSQSDSETQVKRLAMQPTAESLWTDIHLLSEEWGFPWTEQVAVEVEAKILLATEEPLCLDPSFQVSRISNAMEQWNRVRRPKKKQKWNSLEREQKLAKKAEDVKAMTIMDTRAKREFPFEPSFGKISFVQDWRSKKHKQSEEPLGAVEVKKSKGRKVLVEPPAGLDGRKCVRTIRFERNEDHRKVYTVINIYAQGETFDGVFCWGTTPDTSLNGGNIE</sequence>
<dbReference type="GO" id="GO:0006357">
    <property type="term" value="P:regulation of transcription by RNA polymerase II"/>
    <property type="evidence" value="ECO:0007669"/>
    <property type="project" value="TreeGrafter"/>
</dbReference>
<accession>A0A162UPJ5</accession>
<dbReference type="Pfam" id="PF12090">
    <property type="entry name" value="Spt20_SEP"/>
    <property type="match status" value="1"/>
</dbReference>
<evidence type="ECO:0000313" key="3">
    <source>
        <dbReference type="EMBL" id="OAD77312.1"/>
    </source>
</evidence>
<gene>
    <name evidence="3" type="ORF">PHYBLDRAFT_164226</name>
</gene>
<dbReference type="AlphaFoldDB" id="A0A162UPJ5"/>
<evidence type="ECO:0000313" key="4">
    <source>
        <dbReference type="Proteomes" id="UP000077315"/>
    </source>
</evidence>
<dbReference type="InParanoid" id="A0A162UPJ5"/>
<dbReference type="Proteomes" id="UP000077315">
    <property type="component" value="Unassembled WGS sequence"/>
</dbReference>
<evidence type="ECO:0000259" key="2">
    <source>
        <dbReference type="Pfam" id="PF12090"/>
    </source>
</evidence>
<dbReference type="GeneID" id="28995875"/>
<keyword evidence="4" id="KW-1185">Reference proteome</keyword>
<dbReference type="PANTHER" id="PTHR13526">
    <property type="entry name" value="TRANSCRIPTION FACTOR SPT20 HOMOLOG"/>
    <property type="match status" value="1"/>
</dbReference>
<dbReference type="InterPro" id="IPR021950">
    <property type="entry name" value="Spt20"/>
</dbReference>
<dbReference type="OrthoDB" id="1932706at2759"/>
<dbReference type="GO" id="GO:0000124">
    <property type="term" value="C:SAGA complex"/>
    <property type="evidence" value="ECO:0007669"/>
    <property type="project" value="InterPro"/>
</dbReference>
<reference evidence="4" key="1">
    <citation type="submission" date="2015-06" db="EMBL/GenBank/DDBJ databases">
        <title>Expansion of signal transduction pathways in fungi by whole-genome duplication.</title>
        <authorList>
            <consortium name="DOE Joint Genome Institute"/>
            <person name="Corrochano L.M."/>
            <person name="Kuo A."/>
            <person name="Marcet-Houben M."/>
            <person name="Polaino S."/>
            <person name="Salamov A."/>
            <person name="Villalobos J.M."/>
            <person name="Alvarez M.I."/>
            <person name="Avalos J."/>
            <person name="Benito E.P."/>
            <person name="Benoit I."/>
            <person name="Burger G."/>
            <person name="Camino L.P."/>
            <person name="Canovas D."/>
            <person name="Cerda-Olmedo E."/>
            <person name="Cheng J.-F."/>
            <person name="Dominguez A."/>
            <person name="Elias M."/>
            <person name="Eslava A.P."/>
            <person name="Glaser F."/>
            <person name="Grimwood J."/>
            <person name="Gutierrez G."/>
            <person name="Heitman J."/>
            <person name="Henrissat B."/>
            <person name="Iturriaga E.A."/>
            <person name="Lang B.F."/>
            <person name="Lavin J.L."/>
            <person name="Lee S."/>
            <person name="Li W."/>
            <person name="Lindquist E."/>
            <person name="Lopez-Garcia S."/>
            <person name="Luque E.M."/>
            <person name="Marcos A.T."/>
            <person name="Martin J."/>
            <person name="McCluskey K."/>
            <person name="Medina H.R."/>
            <person name="Miralles-Duran A."/>
            <person name="Miyazaki A."/>
            <person name="Munoz-Torres E."/>
            <person name="Oguiza J.A."/>
            <person name="Ohm R."/>
            <person name="Olmedo M."/>
            <person name="Orejas M."/>
            <person name="Ortiz-Castellanos L."/>
            <person name="Pisabarro A.G."/>
            <person name="Rodriguez-Romero J."/>
            <person name="Ruiz-Herrera J."/>
            <person name="Ruiz-Vazquez R."/>
            <person name="Sanz C."/>
            <person name="Schackwitz W."/>
            <person name="Schmutz J."/>
            <person name="Shahriari M."/>
            <person name="Shelest E."/>
            <person name="Silva-Franco F."/>
            <person name="Soanes D."/>
            <person name="Syed K."/>
            <person name="Tagua V.G."/>
            <person name="Talbot N.J."/>
            <person name="Thon M."/>
            <person name="De vries R.P."/>
            <person name="Wiebenga A."/>
            <person name="Yadav J.S."/>
            <person name="Braun E.L."/>
            <person name="Baker S."/>
            <person name="Garre V."/>
            <person name="Horwitz B."/>
            <person name="Torres-Martinez S."/>
            <person name="Idnurm A."/>
            <person name="Herrera-Estrella A."/>
            <person name="Gabaldon T."/>
            <person name="Grigoriev I.V."/>
        </authorList>
    </citation>
    <scope>NUCLEOTIDE SEQUENCE [LARGE SCALE GENOMIC DNA]</scope>
    <source>
        <strain evidence="4">NRRL 1555(-)</strain>
    </source>
</reference>
<dbReference type="STRING" id="763407.A0A162UPJ5"/>